<proteinExistence type="predicted"/>
<organism evidence="1 2">
    <name type="scientific">Microbacter margulisiae</name>
    <dbReference type="NCBI Taxonomy" id="1350067"/>
    <lineage>
        <taxon>Bacteria</taxon>
        <taxon>Pseudomonadati</taxon>
        <taxon>Bacteroidota</taxon>
        <taxon>Bacteroidia</taxon>
        <taxon>Bacteroidales</taxon>
        <taxon>Porphyromonadaceae</taxon>
        <taxon>Microbacter</taxon>
    </lineage>
</organism>
<dbReference type="EMBL" id="JACHYB010000002">
    <property type="protein sequence ID" value="MBB3188112.1"/>
    <property type="molecule type" value="Genomic_DNA"/>
</dbReference>
<comment type="caution">
    <text evidence="1">The sequence shown here is derived from an EMBL/GenBank/DDBJ whole genome shotgun (WGS) entry which is preliminary data.</text>
</comment>
<gene>
    <name evidence="1" type="ORF">FHX64_002310</name>
</gene>
<keyword evidence="2" id="KW-1185">Reference proteome</keyword>
<sequence>MNHVVVLLRQLIVQFPKTGYFIDPQNFINNDFEFK</sequence>
<dbReference type="Proteomes" id="UP000544222">
    <property type="component" value="Unassembled WGS sequence"/>
</dbReference>
<protein>
    <submittedName>
        <fullName evidence="1">Uncharacterized protein</fullName>
    </submittedName>
</protein>
<evidence type="ECO:0000313" key="2">
    <source>
        <dbReference type="Proteomes" id="UP000544222"/>
    </source>
</evidence>
<accession>A0A7W5DS77</accession>
<dbReference type="AlphaFoldDB" id="A0A7W5DS77"/>
<reference evidence="1 2" key="1">
    <citation type="submission" date="2020-08" db="EMBL/GenBank/DDBJ databases">
        <title>Genomic Encyclopedia of Type Strains, Phase IV (KMG-IV): sequencing the most valuable type-strain genomes for metagenomic binning, comparative biology and taxonomic classification.</title>
        <authorList>
            <person name="Goeker M."/>
        </authorList>
    </citation>
    <scope>NUCLEOTIDE SEQUENCE [LARGE SCALE GENOMIC DNA]</scope>
    <source>
        <strain evidence="1 2">DSM 27471</strain>
    </source>
</reference>
<name>A0A7W5DS77_9PORP</name>
<evidence type="ECO:0000313" key="1">
    <source>
        <dbReference type="EMBL" id="MBB3188112.1"/>
    </source>
</evidence>